<feature type="compositionally biased region" description="Basic and acidic residues" evidence="4">
    <location>
        <begin position="109"/>
        <end position="125"/>
    </location>
</feature>
<organism evidence="5 6">
    <name type="scientific">Candidatus Vampirococcus lugosii</name>
    <dbReference type="NCBI Taxonomy" id="2789015"/>
    <lineage>
        <taxon>Bacteria</taxon>
        <taxon>Candidatus Absconditibacteriota</taxon>
        <taxon>Vampirococcus</taxon>
    </lineage>
</organism>
<protein>
    <recommendedName>
        <fullName evidence="2 3">Small ribosomal subunit protein bS6</fullName>
    </recommendedName>
</protein>
<keyword evidence="3" id="KW-0687">Ribonucleoprotein</keyword>
<evidence type="ECO:0000256" key="2">
    <source>
        <dbReference type="ARBA" id="ARBA00035294"/>
    </source>
</evidence>
<evidence type="ECO:0000313" key="5">
    <source>
        <dbReference type="EMBL" id="MBS8121794.1"/>
    </source>
</evidence>
<proteinExistence type="inferred from homology"/>
<reference evidence="5 6" key="1">
    <citation type="journal article" date="2021" name="Nat. Commun.">
        <title>Reductive evolution and unique predatory mode in the CPR bacterium Vampirococcus lugosii.</title>
        <authorList>
            <person name="Moreira D."/>
            <person name="Zivanovic Y."/>
            <person name="Lopez-Archilla A.I."/>
            <person name="Iniesto M."/>
            <person name="Lopez-Garcia P."/>
        </authorList>
    </citation>
    <scope>NUCLEOTIDE SEQUENCE [LARGE SCALE GENOMIC DNA]</scope>
    <source>
        <strain evidence="5">Chiprana</strain>
    </source>
</reference>
<dbReference type="Gene3D" id="3.30.70.60">
    <property type="match status" value="1"/>
</dbReference>
<dbReference type="NCBIfam" id="TIGR00166">
    <property type="entry name" value="S6"/>
    <property type="match status" value="1"/>
</dbReference>
<feature type="region of interest" description="Disordered" evidence="4">
    <location>
        <begin position="109"/>
        <end position="131"/>
    </location>
</feature>
<keyword evidence="3" id="KW-0699">rRNA-binding</keyword>
<sequence length="131" mass="15208">MNKYELVVLVDPKMNKDDIKTVISNIEGIIGDNILDRDDIGILDLAYEVSGNDRAYFLSLFFSGDNDLLSTINYKLKLMESVIRYFIYSMSSSEKFLKYYDINKTFEDAEEKKKEETEKAFKDLDSAQLNK</sequence>
<dbReference type="InterPro" id="IPR014717">
    <property type="entry name" value="Transl_elong_EF1B/ribsomal_bS6"/>
</dbReference>
<evidence type="ECO:0000256" key="1">
    <source>
        <dbReference type="ARBA" id="ARBA00009512"/>
    </source>
</evidence>
<dbReference type="RefSeq" id="WP_213348670.1">
    <property type="nucleotide sequence ID" value="NZ_JAEDAM010000016.1"/>
</dbReference>
<name>A0ABS5QLC7_9BACT</name>
<dbReference type="InterPro" id="IPR035980">
    <property type="entry name" value="Ribosomal_bS6_sf"/>
</dbReference>
<keyword evidence="6" id="KW-1185">Reference proteome</keyword>
<keyword evidence="3" id="KW-0694">RNA-binding</keyword>
<dbReference type="EMBL" id="JAEDAM010000016">
    <property type="protein sequence ID" value="MBS8121794.1"/>
    <property type="molecule type" value="Genomic_DNA"/>
</dbReference>
<dbReference type="GO" id="GO:0005840">
    <property type="term" value="C:ribosome"/>
    <property type="evidence" value="ECO:0007669"/>
    <property type="project" value="UniProtKB-KW"/>
</dbReference>
<dbReference type="InterPro" id="IPR020814">
    <property type="entry name" value="Ribosomal_S6_plastid/chlpt"/>
</dbReference>
<dbReference type="HAMAP" id="MF_00360">
    <property type="entry name" value="Ribosomal_bS6"/>
    <property type="match status" value="1"/>
</dbReference>
<dbReference type="CDD" id="cd00473">
    <property type="entry name" value="bS6"/>
    <property type="match status" value="1"/>
</dbReference>
<accession>A0ABS5QLC7</accession>
<keyword evidence="3 5" id="KW-0689">Ribosomal protein</keyword>
<evidence type="ECO:0000313" key="6">
    <source>
        <dbReference type="Proteomes" id="UP000680365"/>
    </source>
</evidence>
<dbReference type="Pfam" id="PF01250">
    <property type="entry name" value="Ribosomal_S6"/>
    <property type="match status" value="1"/>
</dbReference>
<dbReference type="SUPFAM" id="SSF54995">
    <property type="entry name" value="Ribosomal protein S6"/>
    <property type="match status" value="1"/>
</dbReference>
<comment type="similarity">
    <text evidence="1 3">Belongs to the bacterial ribosomal protein bS6 family.</text>
</comment>
<evidence type="ECO:0000256" key="3">
    <source>
        <dbReference type="HAMAP-Rule" id="MF_00360"/>
    </source>
</evidence>
<dbReference type="Proteomes" id="UP000680365">
    <property type="component" value="Unassembled WGS sequence"/>
</dbReference>
<dbReference type="InterPro" id="IPR000529">
    <property type="entry name" value="Ribosomal_bS6"/>
</dbReference>
<evidence type="ECO:0000256" key="4">
    <source>
        <dbReference type="SAM" id="MobiDB-lite"/>
    </source>
</evidence>
<comment type="function">
    <text evidence="3">Binds together with bS18 to 16S ribosomal RNA.</text>
</comment>
<comment type="caution">
    <text evidence="5">The sequence shown here is derived from an EMBL/GenBank/DDBJ whole genome shotgun (WGS) entry which is preliminary data.</text>
</comment>
<gene>
    <name evidence="3" type="primary">rpsF</name>
    <name evidence="5" type="ORF">VAMP_25n186</name>
</gene>